<dbReference type="InterPro" id="IPR032508">
    <property type="entry name" value="FecR_C"/>
</dbReference>
<reference evidence="3 6" key="2">
    <citation type="submission" date="2020-08" db="EMBL/GenBank/DDBJ databases">
        <title>Genome public.</title>
        <authorList>
            <person name="Liu C."/>
            <person name="Sun Q."/>
        </authorList>
    </citation>
    <scope>NUCLEOTIDE SEQUENCE [LARGE SCALE GENOMIC DNA]</scope>
    <source>
        <strain evidence="3 6">426_9</strain>
    </source>
</reference>
<dbReference type="PANTHER" id="PTHR30273">
    <property type="entry name" value="PERIPLASMIC SIGNAL SENSOR AND SIGMA FACTOR ACTIVATOR FECR-RELATED"/>
    <property type="match status" value="1"/>
</dbReference>
<evidence type="ECO:0000259" key="1">
    <source>
        <dbReference type="Pfam" id="PF04773"/>
    </source>
</evidence>
<dbReference type="Pfam" id="PF04773">
    <property type="entry name" value="FecR"/>
    <property type="match status" value="1"/>
</dbReference>
<dbReference type="EMBL" id="QREV01000017">
    <property type="protein sequence ID" value="RDU49413.1"/>
    <property type="molecule type" value="Genomic_DNA"/>
</dbReference>
<evidence type="ECO:0000313" key="5">
    <source>
        <dbReference type="Proteomes" id="UP000256321"/>
    </source>
</evidence>
<dbReference type="Gene3D" id="2.60.120.1440">
    <property type="match status" value="1"/>
</dbReference>
<proteinExistence type="predicted"/>
<organism evidence="4 5">
    <name type="scientific">Parabacteroides acidifaciens</name>
    <dbReference type="NCBI Taxonomy" id="2290935"/>
    <lineage>
        <taxon>Bacteria</taxon>
        <taxon>Pseudomonadati</taxon>
        <taxon>Bacteroidota</taxon>
        <taxon>Bacteroidia</taxon>
        <taxon>Bacteroidales</taxon>
        <taxon>Tannerellaceae</taxon>
        <taxon>Parabacteroides</taxon>
    </lineage>
</organism>
<dbReference type="Pfam" id="PF16344">
    <property type="entry name" value="FecR_C"/>
    <property type="match status" value="1"/>
</dbReference>
<feature type="domain" description="Protein FecR C-terminal" evidence="2">
    <location>
        <begin position="264"/>
        <end position="324"/>
    </location>
</feature>
<dbReference type="Proteomes" id="UP000629596">
    <property type="component" value="Unassembled WGS sequence"/>
</dbReference>
<dbReference type="AlphaFoldDB" id="A0A3D8HEM0"/>
<protein>
    <submittedName>
        <fullName evidence="4">DUF4974 domain-containing protein</fullName>
    </submittedName>
    <submittedName>
        <fullName evidence="3">FecR domain-containing protein</fullName>
    </submittedName>
</protein>
<dbReference type="PANTHER" id="PTHR30273:SF2">
    <property type="entry name" value="PROTEIN FECR"/>
    <property type="match status" value="1"/>
</dbReference>
<keyword evidence="6" id="KW-1185">Reference proteome</keyword>
<dbReference type="PIRSF" id="PIRSF018266">
    <property type="entry name" value="FecR"/>
    <property type="match status" value="1"/>
</dbReference>
<accession>A0A3D8HEM0</accession>
<dbReference type="FunFam" id="2.60.120.1440:FF:000001">
    <property type="entry name" value="Putative anti-sigma factor"/>
    <property type="match status" value="1"/>
</dbReference>
<dbReference type="RefSeq" id="WP_115499348.1">
    <property type="nucleotide sequence ID" value="NZ_JACRTI010000017.1"/>
</dbReference>
<evidence type="ECO:0000259" key="2">
    <source>
        <dbReference type="Pfam" id="PF16344"/>
    </source>
</evidence>
<comment type="caution">
    <text evidence="4">The sequence shown here is derived from an EMBL/GenBank/DDBJ whole genome shotgun (WGS) entry which is preliminary data.</text>
</comment>
<gene>
    <name evidence="4" type="ORF">DWU89_09145</name>
    <name evidence="3" type="ORF">H8784_08935</name>
</gene>
<evidence type="ECO:0000313" key="4">
    <source>
        <dbReference type="EMBL" id="RDU49413.1"/>
    </source>
</evidence>
<evidence type="ECO:0000313" key="3">
    <source>
        <dbReference type="EMBL" id="MBC8601847.1"/>
    </source>
</evidence>
<reference evidence="4 5" key="1">
    <citation type="submission" date="2018-07" db="EMBL/GenBank/DDBJ databases">
        <title>Parabacteroides acidifaciens nov. sp., isolated from human feces.</title>
        <authorList>
            <person name="Wang Y.J."/>
        </authorList>
    </citation>
    <scope>NUCLEOTIDE SEQUENCE [LARGE SCALE GENOMIC DNA]</scope>
    <source>
        <strain evidence="4 5">426-9</strain>
    </source>
</reference>
<name>A0A3D8HEM0_9BACT</name>
<evidence type="ECO:0000313" key="6">
    <source>
        <dbReference type="Proteomes" id="UP000629596"/>
    </source>
</evidence>
<dbReference type="GO" id="GO:0016989">
    <property type="term" value="F:sigma factor antagonist activity"/>
    <property type="evidence" value="ECO:0007669"/>
    <property type="project" value="TreeGrafter"/>
</dbReference>
<dbReference type="Proteomes" id="UP000256321">
    <property type="component" value="Unassembled WGS sequence"/>
</dbReference>
<dbReference type="InterPro" id="IPR012373">
    <property type="entry name" value="Ferrdict_sens_TM"/>
</dbReference>
<sequence length="341" mass="39055">METPDTNMIEYILPRYCSGEATEEECRMVEEWIKQSDENYRIAKQIHTLYLATDTMQVVSAVDTEKALSSVCQKMSKGNEHAKVTMVTWLQRVAAILFIPLLIAFGIQNLKPRPVEIAQMIEVKTNPGMTTTVDLPDGTRVHLNSESKLSYPSFFDKDKRRVALQGEAFFEVQKDAEHGFVISTPHETKIEVLGTSFNVEAFEKDAFVSTTLIEGKVRFDYMKNQRSTAVLMKPGQKLTYDSSSSRIQLIETSGASEIAWKDGKIVFLATPLPEALRMLEKRFNVTFVLSNDRLRKEAFTGSFSNQRLERILEIFKISSNIKWRYLDTQDTMNEKTRIEIY</sequence>
<dbReference type="InterPro" id="IPR006860">
    <property type="entry name" value="FecR"/>
</dbReference>
<feature type="domain" description="FecR protein" evidence="1">
    <location>
        <begin position="123"/>
        <end position="218"/>
    </location>
</feature>
<dbReference type="Gene3D" id="3.55.50.30">
    <property type="match status" value="1"/>
</dbReference>
<dbReference type="EMBL" id="JACRTI010000017">
    <property type="protein sequence ID" value="MBC8601847.1"/>
    <property type="molecule type" value="Genomic_DNA"/>
</dbReference>